<evidence type="ECO:0000256" key="2">
    <source>
        <dbReference type="SAM" id="Phobius"/>
    </source>
</evidence>
<keyword evidence="2" id="KW-0472">Membrane</keyword>
<keyword evidence="2" id="KW-1133">Transmembrane helix</keyword>
<evidence type="ECO:0000313" key="4">
    <source>
        <dbReference type="Proteomes" id="UP000002745"/>
    </source>
</evidence>
<evidence type="ECO:0000313" key="3">
    <source>
        <dbReference type="EMBL" id="ACT58405.1"/>
    </source>
</evidence>
<accession>C6XPB9</accession>
<reference evidence="4" key="1">
    <citation type="journal article" date="2011" name="J. Bacteriol.">
        <title>Genome sequences of eight morphologically diverse alphaproteobacteria.</title>
        <authorList>
            <consortium name="US DOE Joint Genome Institute"/>
            <person name="Brown P.J."/>
            <person name="Kysela D.T."/>
            <person name="Buechlein A."/>
            <person name="Hemmerich C."/>
            <person name="Brun Y.V."/>
        </authorList>
    </citation>
    <scope>NUCLEOTIDE SEQUENCE [LARGE SCALE GENOMIC DNA]</scope>
    <source>
        <strain evidence="4">ATCC 49814 / DSM 5838 / IFAM 1418</strain>
    </source>
</reference>
<organism evidence="3 4">
    <name type="scientific">Hirschia baltica (strain ATCC 49814 / DSM 5838 / IFAM 1418)</name>
    <dbReference type="NCBI Taxonomy" id="582402"/>
    <lineage>
        <taxon>Bacteria</taxon>
        <taxon>Pseudomonadati</taxon>
        <taxon>Pseudomonadota</taxon>
        <taxon>Alphaproteobacteria</taxon>
        <taxon>Hyphomonadales</taxon>
        <taxon>Hyphomonadaceae</taxon>
        <taxon>Hirschia</taxon>
    </lineage>
</organism>
<dbReference type="HOGENOM" id="CLU_171581_0_1_5"/>
<proteinExistence type="predicted"/>
<keyword evidence="4" id="KW-1185">Reference proteome</keyword>
<dbReference type="OrthoDB" id="7631624at2"/>
<dbReference type="Pfam" id="PF11666">
    <property type="entry name" value="DUF2933"/>
    <property type="match status" value="1"/>
</dbReference>
<dbReference type="eggNOG" id="ENOG50314CW">
    <property type="taxonomic scope" value="Bacteria"/>
</dbReference>
<feature type="transmembrane region" description="Helical" evidence="2">
    <location>
        <begin position="17"/>
        <end position="34"/>
    </location>
</feature>
<dbReference type="Proteomes" id="UP000002745">
    <property type="component" value="Chromosome"/>
</dbReference>
<dbReference type="InterPro" id="IPR021682">
    <property type="entry name" value="DUF2933"/>
</dbReference>
<dbReference type="KEGG" id="hba:Hbal_0710"/>
<gene>
    <name evidence="3" type="ordered locus">Hbal_0710</name>
</gene>
<evidence type="ECO:0000256" key="1">
    <source>
        <dbReference type="SAM" id="MobiDB-lite"/>
    </source>
</evidence>
<feature type="compositionally biased region" description="Acidic residues" evidence="1">
    <location>
        <begin position="82"/>
        <end position="92"/>
    </location>
</feature>
<dbReference type="RefSeq" id="WP_015826555.1">
    <property type="nucleotide sequence ID" value="NC_012982.1"/>
</dbReference>
<feature type="region of interest" description="Disordered" evidence="1">
    <location>
        <begin position="68"/>
        <end position="92"/>
    </location>
</feature>
<evidence type="ECO:0008006" key="5">
    <source>
        <dbReference type="Google" id="ProtNLM"/>
    </source>
</evidence>
<keyword evidence="2" id="KW-0812">Transmembrane</keyword>
<sequence length="92" mass="10186">MHNHSDHDDHRPKGGRFWLPLLVFAGAIGFLLLLEHRAHIPGDAVFLVSFLLLCGVMHLFMHSAMGGHGGHSNHGGQSPSQLDEDDDWRTRG</sequence>
<dbReference type="AlphaFoldDB" id="C6XPB9"/>
<feature type="transmembrane region" description="Helical" evidence="2">
    <location>
        <begin position="46"/>
        <end position="65"/>
    </location>
</feature>
<protein>
    <recommendedName>
        <fullName evidence="5">DUF2933 domain-containing protein</fullName>
    </recommendedName>
</protein>
<dbReference type="EMBL" id="CP001678">
    <property type="protein sequence ID" value="ACT58405.1"/>
    <property type="molecule type" value="Genomic_DNA"/>
</dbReference>
<name>C6XPB9_HIRBI</name>